<dbReference type="EMBL" id="JADIME010000051">
    <property type="protein sequence ID" value="MBO8465345.1"/>
    <property type="molecule type" value="Genomic_DNA"/>
</dbReference>
<sequence>MDKLFIYAVSVLSFLLMPFCVEIHAAARSGLGFSVSSCSDTSVRTQPPPAAFEVSGVVLDSASRVPVAGAAVIFGNTGTGGLTYAVTGSDGRFKVSVAAGDYSITVTHVQYYDFTYKTGIASVTELSPFVLKENVESLEAASVTGSYIKRRGSNYTVSVKGNPKAEGLSTLSFMGTLPGVRGLSVNDRPAVIYINDRELKMSRDQIVQYLSTVPTESIEDIRVRPSKGAVGQASRRNAAIYIRTRRNENEFISAMAMINPEYKYGVKGAKGDLSGSFGYFDKKISSLTFFYGGGFFENEGRANIVGGNEEASDARHEIASFTLDQSFVYDISDKHSIGLGLNVFYKPYELWRKDYTGGSRDYLNNSIIRYHKEEVFVQYAYKFGRRNSSFKLTADLVSGNTNVSDEYINAPEGFVPVPLRRNGINSGIQADLSLELDDDMNLTIGTNYTGMVASTAYPDGMELAGGEKLYSVPYREGIYSAYAEYYASFWDGRLDLTAGLRYEHAFSKARPSGDSWNTYRYDDFFPYVDLTYNFKKDGYYLSLMFDRTIFRPSSGDYIPYVGRDGEQVYDVSGLSLVLPEYRNELSLTQTIGGAHTVGFSYSFNQNVYNPVYFTQDDKIVSTWTSAGSEHGFSLFADMGFWIIKYTMHIGLNLGGQYNMLENIAGDSFDSWEGRVSARLWFQLSKSWTMALTGSYSSPSKSFSQIYDDNWSAGIAAGTDLGKNWHLTLYLYDVLNNRKSRSRSIMPGLPYESIYIFDSARAGFTLTYKFSNYRGKRASRINTVSGRSVSGS</sequence>
<reference evidence="5" key="1">
    <citation type="submission" date="2020-10" db="EMBL/GenBank/DDBJ databases">
        <authorList>
            <person name="Gilroy R."/>
        </authorList>
    </citation>
    <scope>NUCLEOTIDE SEQUENCE</scope>
    <source>
        <strain evidence="5">10037</strain>
    </source>
</reference>
<evidence type="ECO:0000313" key="6">
    <source>
        <dbReference type="Proteomes" id="UP000823597"/>
    </source>
</evidence>
<dbReference type="Pfam" id="PF13620">
    <property type="entry name" value="CarboxypepD_reg"/>
    <property type="match status" value="1"/>
</dbReference>
<dbReference type="Gene3D" id="2.60.40.1120">
    <property type="entry name" value="Carboxypeptidase-like, regulatory domain"/>
    <property type="match status" value="1"/>
</dbReference>
<proteinExistence type="predicted"/>
<dbReference type="AlphaFoldDB" id="A0A9D9I3L7"/>
<name>A0A9D9I3L7_9BACT</name>
<dbReference type="GO" id="GO:0009279">
    <property type="term" value="C:cell outer membrane"/>
    <property type="evidence" value="ECO:0007669"/>
    <property type="project" value="UniProtKB-SubCell"/>
</dbReference>
<evidence type="ECO:0000256" key="1">
    <source>
        <dbReference type="ARBA" id="ARBA00004442"/>
    </source>
</evidence>
<reference evidence="5" key="2">
    <citation type="journal article" date="2021" name="PeerJ">
        <title>Extensive microbial diversity within the chicken gut microbiome revealed by metagenomics and culture.</title>
        <authorList>
            <person name="Gilroy R."/>
            <person name="Ravi A."/>
            <person name="Getino M."/>
            <person name="Pursley I."/>
            <person name="Horton D.L."/>
            <person name="Alikhan N.F."/>
            <person name="Baker D."/>
            <person name="Gharbi K."/>
            <person name="Hall N."/>
            <person name="Watson M."/>
            <person name="Adriaenssens E.M."/>
            <person name="Foster-Nyarko E."/>
            <person name="Jarju S."/>
            <person name="Secka A."/>
            <person name="Antonio M."/>
            <person name="Oren A."/>
            <person name="Chaudhuri R.R."/>
            <person name="La Ragione R."/>
            <person name="Hildebrand F."/>
            <person name="Pallen M.J."/>
        </authorList>
    </citation>
    <scope>NUCLEOTIDE SEQUENCE</scope>
    <source>
        <strain evidence="5">10037</strain>
    </source>
</reference>
<dbReference type="SUPFAM" id="SSF56935">
    <property type="entry name" value="Porins"/>
    <property type="match status" value="1"/>
</dbReference>
<dbReference type="Gene3D" id="2.40.170.20">
    <property type="entry name" value="TonB-dependent receptor, beta-barrel domain"/>
    <property type="match status" value="1"/>
</dbReference>
<dbReference type="InterPro" id="IPR036942">
    <property type="entry name" value="Beta-barrel_TonB_sf"/>
</dbReference>
<evidence type="ECO:0000256" key="3">
    <source>
        <dbReference type="ARBA" id="ARBA00023237"/>
    </source>
</evidence>
<organism evidence="5 6">
    <name type="scientific">Candidatus Merdivivens pullistercoris</name>
    <dbReference type="NCBI Taxonomy" id="2840873"/>
    <lineage>
        <taxon>Bacteria</taxon>
        <taxon>Pseudomonadati</taxon>
        <taxon>Bacteroidota</taxon>
        <taxon>Bacteroidia</taxon>
        <taxon>Bacteroidales</taxon>
        <taxon>Muribaculaceae</taxon>
        <taxon>Muribaculaceae incertae sedis</taxon>
        <taxon>Candidatus Merdivivens</taxon>
    </lineage>
</organism>
<keyword evidence="2" id="KW-0472">Membrane</keyword>
<dbReference type="Pfam" id="PF14905">
    <property type="entry name" value="OMP_b-brl_3"/>
    <property type="match status" value="1"/>
</dbReference>
<comment type="caution">
    <text evidence="5">The sequence shown here is derived from an EMBL/GenBank/DDBJ whole genome shotgun (WGS) entry which is preliminary data.</text>
</comment>
<protein>
    <submittedName>
        <fullName evidence="5">TonB-dependent receptor</fullName>
    </submittedName>
</protein>
<feature type="domain" description="Outer membrane protein beta-barrel" evidence="4">
    <location>
        <begin position="401"/>
        <end position="767"/>
    </location>
</feature>
<dbReference type="SUPFAM" id="SSF49464">
    <property type="entry name" value="Carboxypeptidase regulatory domain-like"/>
    <property type="match status" value="1"/>
</dbReference>
<evidence type="ECO:0000256" key="2">
    <source>
        <dbReference type="ARBA" id="ARBA00023136"/>
    </source>
</evidence>
<dbReference type="InterPro" id="IPR041700">
    <property type="entry name" value="OMP_b-brl_3"/>
</dbReference>
<dbReference type="InterPro" id="IPR008969">
    <property type="entry name" value="CarboxyPept-like_regulatory"/>
</dbReference>
<gene>
    <name evidence="5" type="ORF">IAB93_05035</name>
</gene>
<evidence type="ECO:0000313" key="5">
    <source>
        <dbReference type="EMBL" id="MBO8465345.1"/>
    </source>
</evidence>
<keyword evidence="3" id="KW-0998">Cell outer membrane</keyword>
<dbReference type="Proteomes" id="UP000823597">
    <property type="component" value="Unassembled WGS sequence"/>
</dbReference>
<accession>A0A9D9I3L7</accession>
<evidence type="ECO:0000259" key="4">
    <source>
        <dbReference type="Pfam" id="PF14905"/>
    </source>
</evidence>
<comment type="subcellular location">
    <subcellularLocation>
        <location evidence="1">Cell outer membrane</location>
    </subcellularLocation>
</comment>
<keyword evidence="5" id="KW-0675">Receptor</keyword>